<dbReference type="EC" id="2.7.13.3" evidence="2"/>
<evidence type="ECO:0000313" key="7">
    <source>
        <dbReference type="EMBL" id="EKC75423.1"/>
    </source>
</evidence>
<dbReference type="SMART" id="SM00387">
    <property type="entry name" value="HATPase_c"/>
    <property type="match status" value="1"/>
</dbReference>
<dbReference type="GO" id="GO:0000155">
    <property type="term" value="F:phosphorelay sensor kinase activity"/>
    <property type="evidence" value="ECO:0007669"/>
    <property type="project" value="TreeGrafter"/>
</dbReference>
<evidence type="ECO:0000256" key="4">
    <source>
        <dbReference type="ARBA" id="ARBA00022679"/>
    </source>
</evidence>
<keyword evidence="5 7" id="KW-0418">Kinase</keyword>
<feature type="non-terminal residue" evidence="7">
    <location>
        <position position="1"/>
    </location>
</feature>
<evidence type="ECO:0000256" key="1">
    <source>
        <dbReference type="ARBA" id="ARBA00000085"/>
    </source>
</evidence>
<dbReference type="InterPro" id="IPR036890">
    <property type="entry name" value="HATPase_C_sf"/>
</dbReference>
<dbReference type="PANTHER" id="PTHR43547:SF2">
    <property type="entry name" value="HYBRID SIGNAL TRANSDUCTION HISTIDINE KINASE C"/>
    <property type="match status" value="1"/>
</dbReference>
<keyword evidence="3" id="KW-0597">Phosphoprotein</keyword>
<name>K1TZP5_9ZZZZ</name>
<dbReference type="InterPro" id="IPR004358">
    <property type="entry name" value="Sig_transdc_His_kin-like_C"/>
</dbReference>
<dbReference type="Gene3D" id="3.30.565.10">
    <property type="entry name" value="Histidine kinase-like ATPase, C-terminal domain"/>
    <property type="match status" value="1"/>
</dbReference>
<dbReference type="InterPro" id="IPR003594">
    <property type="entry name" value="HATPase_dom"/>
</dbReference>
<dbReference type="PANTHER" id="PTHR43547">
    <property type="entry name" value="TWO-COMPONENT HISTIDINE KINASE"/>
    <property type="match status" value="1"/>
</dbReference>
<dbReference type="PRINTS" id="PR00344">
    <property type="entry name" value="BCTRLSENSOR"/>
</dbReference>
<sequence length="162" mass="17626">RMENGNLTMRMSSMDVLAELDEAVFVFKDRSMREGKELLYNVSEVPAPMTGDPNRIKQVFVNILDNSFKYTEAGGTISVTAKAENGFVTIMIADTGCGIPTADIPYVTEKFYKANASVRGSGIGLAVVNEIVKRHNGTLSLNSIEGKGTTVTVVFPIQQTQQ</sequence>
<evidence type="ECO:0000256" key="3">
    <source>
        <dbReference type="ARBA" id="ARBA00022553"/>
    </source>
</evidence>
<dbReference type="EMBL" id="AJWZ01000902">
    <property type="protein sequence ID" value="EKC75423.1"/>
    <property type="molecule type" value="Genomic_DNA"/>
</dbReference>
<accession>K1TZP5</accession>
<dbReference type="PROSITE" id="PS50109">
    <property type="entry name" value="HIS_KIN"/>
    <property type="match status" value="1"/>
</dbReference>
<feature type="domain" description="Histidine kinase" evidence="6">
    <location>
        <begin position="1"/>
        <end position="159"/>
    </location>
</feature>
<comment type="caution">
    <text evidence="7">The sequence shown here is derived from an EMBL/GenBank/DDBJ whole genome shotgun (WGS) entry which is preliminary data.</text>
</comment>
<dbReference type="Pfam" id="PF02518">
    <property type="entry name" value="HATPase_c"/>
    <property type="match status" value="1"/>
</dbReference>
<gene>
    <name evidence="7" type="ORF">OBE_01368</name>
</gene>
<reference evidence="7" key="1">
    <citation type="journal article" date="2013" name="Environ. Microbiol.">
        <title>Microbiota from the distal guts of lean and obese adolescents exhibit partial functional redundancy besides clear differences in community structure.</title>
        <authorList>
            <person name="Ferrer M."/>
            <person name="Ruiz A."/>
            <person name="Lanza F."/>
            <person name="Haange S.B."/>
            <person name="Oberbach A."/>
            <person name="Till H."/>
            <person name="Bargiela R."/>
            <person name="Campoy C."/>
            <person name="Segura M.T."/>
            <person name="Richter M."/>
            <person name="von Bergen M."/>
            <person name="Seifert J."/>
            <person name="Suarez A."/>
        </authorList>
    </citation>
    <scope>NUCLEOTIDE SEQUENCE</scope>
</reference>
<dbReference type="SUPFAM" id="SSF55874">
    <property type="entry name" value="ATPase domain of HSP90 chaperone/DNA topoisomerase II/histidine kinase"/>
    <property type="match status" value="1"/>
</dbReference>
<evidence type="ECO:0000259" key="6">
    <source>
        <dbReference type="PROSITE" id="PS50109"/>
    </source>
</evidence>
<dbReference type="AlphaFoldDB" id="K1TZP5"/>
<organism evidence="7">
    <name type="scientific">human gut metagenome</name>
    <dbReference type="NCBI Taxonomy" id="408170"/>
    <lineage>
        <taxon>unclassified sequences</taxon>
        <taxon>metagenomes</taxon>
        <taxon>organismal metagenomes</taxon>
    </lineage>
</organism>
<evidence type="ECO:0000256" key="2">
    <source>
        <dbReference type="ARBA" id="ARBA00012438"/>
    </source>
</evidence>
<protein>
    <recommendedName>
        <fullName evidence="2">histidine kinase</fullName>
        <ecNumber evidence="2">2.7.13.3</ecNumber>
    </recommendedName>
</protein>
<dbReference type="FunFam" id="3.30.565.10:FF:000006">
    <property type="entry name" value="Sensor histidine kinase WalK"/>
    <property type="match status" value="1"/>
</dbReference>
<dbReference type="InterPro" id="IPR005467">
    <property type="entry name" value="His_kinase_dom"/>
</dbReference>
<comment type="catalytic activity">
    <reaction evidence="1">
        <text>ATP + protein L-histidine = ADP + protein N-phospho-L-histidine.</text>
        <dbReference type="EC" id="2.7.13.3"/>
    </reaction>
</comment>
<evidence type="ECO:0000256" key="5">
    <source>
        <dbReference type="ARBA" id="ARBA00022777"/>
    </source>
</evidence>
<proteinExistence type="predicted"/>
<keyword evidence="4" id="KW-0808">Transferase</keyword>